<reference evidence="1" key="1">
    <citation type="submission" date="2021-02" db="EMBL/GenBank/DDBJ databases">
        <authorList>
            <person name="Nowell W R."/>
        </authorList>
    </citation>
    <scope>NUCLEOTIDE SEQUENCE</scope>
</reference>
<dbReference type="AlphaFoldDB" id="A0A814NX87"/>
<dbReference type="EMBL" id="CAJNOR010001214">
    <property type="protein sequence ID" value="CAF1099334.1"/>
    <property type="molecule type" value="Genomic_DNA"/>
</dbReference>
<dbReference type="Proteomes" id="UP000663828">
    <property type="component" value="Unassembled WGS sequence"/>
</dbReference>
<accession>A0A814NX87</accession>
<gene>
    <name evidence="1" type="ORF">XAT740_LOCUS18266</name>
</gene>
<organism evidence="1 2">
    <name type="scientific">Adineta ricciae</name>
    <name type="common">Rotifer</name>
    <dbReference type="NCBI Taxonomy" id="249248"/>
    <lineage>
        <taxon>Eukaryota</taxon>
        <taxon>Metazoa</taxon>
        <taxon>Spiralia</taxon>
        <taxon>Gnathifera</taxon>
        <taxon>Rotifera</taxon>
        <taxon>Eurotatoria</taxon>
        <taxon>Bdelloidea</taxon>
        <taxon>Adinetida</taxon>
        <taxon>Adinetidae</taxon>
        <taxon>Adineta</taxon>
    </lineage>
</organism>
<evidence type="ECO:0000313" key="1">
    <source>
        <dbReference type="EMBL" id="CAF1099334.1"/>
    </source>
</evidence>
<name>A0A814NX87_ADIRI</name>
<proteinExistence type="predicted"/>
<evidence type="ECO:0000313" key="2">
    <source>
        <dbReference type="Proteomes" id="UP000663828"/>
    </source>
</evidence>
<protein>
    <submittedName>
        <fullName evidence="1">Uncharacterized protein</fullName>
    </submittedName>
</protein>
<sequence length="256" mass="28749">MDALVRKKKWDTVILDVFGKTGYPSPPPRLIQLHRPGRTIPYSDPIGSNIGFYQILQEFDGLGSRRIRNMDSLDFLRSDSNTIPFPGIRSDPASDLLTWALAIVVYFEKGEVPVGLPHNSKFLPIPGRSFRRLDPLKSEPVPVQLFSIPAGIRCLTLTNDISPAKIDPVLTYSTPVKVDQPIIVLSPSTNYPSINDNILPFTNDSQANDMKLVCGDENVIDDESMEQYDVEDSYLENLKEEIDVLVKQLDVRMTTM</sequence>
<keyword evidence="2" id="KW-1185">Reference proteome</keyword>
<comment type="caution">
    <text evidence="1">The sequence shown here is derived from an EMBL/GenBank/DDBJ whole genome shotgun (WGS) entry which is preliminary data.</text>
</comment>